<dbReference type="OrthoDB" id="6077919at2759"/>
<dbReference type="InterPro" id="IPR036236">
    <property type="entry name" value="Znf_C2H2_sf"/>
</dbReference>
<organism evidence="4 5">
    <name type="scientific">Dibothriocephalus latus</name>
    <name type="common">Fish tapeworm</name>
    <name type="synonym">Diphyllobothrium latum</name>
    <dbReference type="NCBI Taxonomy" id="60516"/>
    <lineage>
        <taxon>Eukaryota</taxon>
        <taxon>Metazoa</taxon>
        <taxon>Spiralia</taxon>
        <taxon>Lophotrochozoa</taxon>
        <taxon>Platyhelminthes</taxon>
        <taxon>Cestoda</taxon>
        <taxon>Eucestoda</taxon>
        <taxon>Diphyllobothriidea</taxon>
        <taxon>Diphyllobothriidae</taxon>
        <taxon>Dibothriocephalus</taxon>
    </lineage>
</organism>
<dbReference type="Proteomes" id="UP000281553">
    <property type="component" value="Unassembled WGS sequence"/>
</dbReference>
<keyword evidence="5" id="KW-1185">Reference proteome</keyword>
<evidence type="ECO:0000256" key="2">
    <source>
        <dbReference type="SAM" id="MobiDB-lite"/>
    </source>
</evidence>
<proteinExistence type="predicted"/>
<dbReference type="EMBL" id="UYRU01070375">
    <property type="protein sequence ID" value="VDN19672.1"/>
    <property type="molecule type" value="Genomic_DNA"/>
</dbReference>
<feature type="region of interest" description="Disordered" evidence="2">
    <location>
        <begin position="56"/>
        <end position="107"/>
    </location>
</feature>
<evidence type="ECO:0000256" key="1">
    <source>
        <dbReference type="PROSITE-ProRule" id="PRU00042"/>
    </source>
</evidence>
<keyword evidence="1" id="KW-0479">Metal-binding</keyword>
<evidence type="ECO:0000313" key="4">
    <source>
        <dbReference type="EMBL" id="VDN19672.1"/>
    </source>
</evidence>
<reference evidence="4 5" key="1">
    <citation type="submission" date="2018-11" db="EMBL/GenBank/DDBJ databases">
        <authorList>
            <consortium name="Pathogen Informatics"/>
        </authorList>
    </citation>
    <scope>NUCLEOTIDE SEQUENCE [LARGE SCALE GENOMIC DNA]</scope>
</reference>
<feature type="domain" description="C2H2-type" evidence="3">
    <location>
        <begin position="35"/>
        <end position="63"/>
    </location>
</feature>
<feature type="domain" description="C2H2-type" evidence="3">
    <location>
        <begin position="6"/>
        <end position="34"/>
    </location>
</feature>
<feature type="compositionally biased region" description="Polar residues" evidence="2">
    <location>
        <begin position="59"/>
        <end position="70"/>
    </location>
</feature>
<keyword evidence="1" id="KW-0863">Zinc-finger</keyword>
<dbReference type="Gene3D" id="3.30.160.60">
    <property type="entry name" value="Classic Zinc Finger"/>
    <property type="match status" value="1"/>
</dbReference>
<name>A0A3P7PI13_DIBLA</name>
<dbReference type="InterPro" id="IPR013087">
    <property type="entry name" value="Znf_C2H2_type"/>
</dbReference>
<keyword evidence="1" id="KW-0862">Zinc</keyword>
<dbReference type="AlphaFoldDB" id="A0A3P7PI13"/>
<evidence type="ECO:0000259" key="3">
    <source>
        <dbReference type="PROSITE" id="PS50157"/>
    </source>
</evidence>
<evidence type="ECO:0000313" key="5">
    <source>
        <dbReference type="Proteomes" id="UP000281553"/>
    </source>
</evidence>
<accession>A0A3P7PI13</accession>
<dbReference type="PROSITE" id="PS50157">
    <property type="entry name" value="ZINC_FINGER_C2H2_2"/>
    <property type="match status" value="2"/>
</dbReference>
<dbReference type="PROSITE" id="PS00028">
    <property type="entry name" value="ZINC_FINGER_C2H2_1"/>
    <property type="match status" value="1"/>
</dbReference>
<gene>
    <name evidence="4" type="ORF">DILT_LOCUS13465</name>
</gene>
<dbReference type="GO" id="GO:0008270">
    <property type="term" value="F:zinc ion binding"/>
    <property type="evidence" value="ECO:0007669"/>
    <property type="project" value="UniProtKB-KW"/>
</dbReference>
<protein>
    <recommendedName>
        <fullName evidence="3">C2H2-type domain-containing protein</fullName>
    </recommendedName>
</protein>
<dbReference type="SUPFAM" id="SSF57667">
    <property type="entry name" value="beta-beta-alpha zinc fingers"/>
    <property type="match status" value="1"/>
</dbReference>
<sequence>MHMSVRKCFACKVKFTKQNDMLMHMMKVHADDTKFICDNCDDAFLSKEELDNHRRRCKANTTPASQTKQAPRTPPVELPQAASLIAYATRSQRRQAPPPKTPSTLGE</sequence>